<feature type="transmembrane region" description="Helical" evidence="1">
    <location>
        <begin position="6"/>
        <end position="24"/>
    </location>
</feature>
<dbReference type="FunFam" id="3.30.70.270:FF:000001">
    <property type="entry name" value="Diguanylate cyclase domain protein"/>
    <property type="match status" value="1"/>
</dbReference>
<dbReference type="PANTHER" id="PTHR45138">
    <property type="entry name" value="REGULATORY COMPONENTS OF SENSORY TRANSDUCTION SYSTEM"/>
    <property type="match status" value="1"/>
</dbReference>
<dbReference type="InterPro" id="IPR029787">
    <property type="entry name" value="Nucleotide_cyclase"/>
</dbReference>
<dbReference type="Proteomes" id="UP000321400">
    <property type="component" value="Unassembled WGS sequence"/>
</dbReference>
<dbReference type="SMART" id="SM00267">
    <property type="entry name" value="GGDEF"/>
    <property type="match status" value="1"/>
</dbReference>
<evidence type="ECO:0000259" key="2">
    <source>
        <dbReference type="PROSITE" id="PS50887"/>
    </source>
</evidence>
<dbReference type="NCBIfam" id="TIGR00254">
    <property type="entry name" value="GGDEF"/>
    <property type="match status" value="1"/>
</dbReference>
<dbReference type="GO" id="GO:0052621">
    <property type="term" value="F:diguanylate cyclase activity"/>
    <property type="evidence" value="ECO:0007669"/>
    <property type="project" value="TreeGrafter"/>
</dbReference>
<dbReference type="GO" id="GO:0043709">
    <property type="term" value="P:cell adhesion involved in single-species biofilm formation"/>
    <property type="evidence" value="ECO:0007669"/>
    <property type="project" value="TreeGrafter"/>
</dbReference>
<dbReference type="CDD" id="cd01949">
    <property type="entry name" value="GGDEF"/>
    <property type="match status" value="1"/>
</dbReference>
<dbReference type="Gene3D" id="3.30.70.270">
    <property type="match status" value="1"/>
</dbReference>
<dbReference type="InterPro" id="IPR050469">
    <property type="entry name" value="Diguanylate_Cyclase"/>
</dbReference>
<dbReference type="GO" id="GO:0005886">
    <property type="term" value="C:plasma membrane"/>
    <property type="evidence" value="ECO:0007669"/>
    <property type="project" value="TreeGrafter"/>
</dbReference>
<evidence type="ECO:0000313" key="3">
    <source>
        <dbReference type="EMBL" id="GEN57999.1"/>
    </source>
</evidence>
<dbReference type="Pfam" id="PF00990">
    <property type="entry name" value="GGDEF"/>
    <property type="match status" value="1"/>
</dbReference>
<sequence>MSLLQWIIIVSTLALALNVGRFFLSQRSNRLLVFIFFSCSFLLFQGYQTDEYWLLIALYLFAGMYTLDLPGLFIAISLIFIQHLIYMPMSLIFFNYLILSAVLIYFAGKRANTYFNQLREWKKKMYHNTKQLTILKEISSAIQQTDELNRLLHIIVTTITAGHGLGFNRCLVFLTDGQTNHMQGMMGIGPVRGEDGFDKWNDIAEKKYKLTDLLERMDEEHIDPELNDLVSSLTFKLDPNTLFHQALTDGRDRLVRVRETTDPILHELSDYFHMHELLIVPMVYQNEKIGILIIDNPVTHKKITPEEIDNLIPLALQTAISIHQLALYQNIKEMSETDGLTKLKNQRSLKEDLKRIFSEKSPRFGMVMIDIDFFKHYNDTNGHLLGNVALEQLAKLLKSRIRNIDQSYRFGGEEFVLILMNVTVREAYAMAEDIRKLVEQTAFPNEQAQPTNKLTISVGVSHTELINQLTEEHVLNTSDEALYKAKTTGKNRVVLYDKEMIM</sequence>
<keyword evidence="1" id="KW-0472">Membrane</keyword>
<dbReference type="InterPro" id="IPR043128">
    <property type="entry name" value="Rev_trsase/Diguanyl_cyclase"/>
</dbReference>
<dbReference type="Pfam" id="PF01590">
    <property type="entry name" value="GAF"/>
    <property type="match status" value="1"/>
</dbReference>
<dbReference type="PROSITE" id="PS50887">
    <property type="entry name" value="GGDEF"/>
    <property type="match status" value="1"/>
</dbReference>
<keyword evidence="1" id="KW-1133">Transmembrane helix</keyword>
<evidence type="ECO:0000313" key="4">
    <source>
        <dbReference type="Proteomes" id="UP000321400"/>
    </source>
</evidence>
<feature type="transmembrane region" description="Helical" evidence="1">
    <location>
        <begin position="88"/>
        <end position="108"/>
    </location>
</feature>
<proteinExistence type="predicted"/>
<organism evidence="3 4">
    <name type="scientific">Halolactibacillus alkaliphilus</name>
    <dbReference type="NCBI Taxonomy" id="442899"/>
    <lineage>
        <taxon>Bacteria</taxon>
        <taxon>Bacillati</taxon>
        <taxon>Bacillota</taxon>
        <taxon>Bacilli</taxon>
        <taxon>Bacillales</taxon>
        <taxon>Bacillaceae</taxon>
        <taxon>Halolactibacillus</taxon>
    </lineage>
</organism>
<evidence type="ECO:0000256" key="1">
    <source>
        <dbReference type="SAM" id="Phobius"/>
    </source>
</evidence>
<dbReference type="Gene3D" id="3.30.450.40">
    <property type="match status" value="1"/>
</dbReference>
<feature type="transmembrane region" description="Helical" evidence="1">
    <location>
        <begin position="31"/>
        <end position="47"/>
    </location>
</feature>
<comment type="caution">
    <text evidence="3">The sequence shown here is derived from an EMBL/GenBank/DDBJ whole genome shotgun (WGS) entry which is preliminary data.</text>
</comment>
<dbReference type="InterPro" id="IPR029016">
    <property type="entry name" value="GAF-like_dom_sf"/>
</dbReference>
<dbReference type="GO" id="GO:1902201">
    <property type="term" value="P:negative regulation of bacterial-type flagellum-dependent cell motility"/>
    <property type="evidence" value="ECO:0007669"/>
    <property type="project" value="TreeGrafter"/>
</dbReference>
<dbReference type="EMBL" id="BJYE01000054">
    <property type="protein sequence ID" value="GEN57999.1"/>
    <property type="molecule type" value="Genomic_DNA"/>
</dbReference>
<dbReference type="STRING" id="442899.SAMN05720591_1483"/>
<dbReference type="SUPFAM" id="SSF55781">
    <property type="entry name" value="GAF domain-like"/>
    <property type="match status" value="1"/>
</dbReference>
<dbReference type="RefSeq" id="WP_170243750.1">
    <property type="nucleotide sequence ID" value="NZ_BJYE01000054.1"/>
</dbReference>
<feature type="domain" description="GGDEF" evidence="2">
    <location>
        <begin position="362"/>
        <end position="498"/>
    </location>
</feature>
<dbReference type="AlphaFoldDB" id="A0A511X4W5"/>
<keyword evidence="1" id="KW-0812">Transmembrane</keyword>
<reference evidence="3 4" key="1">
    <citation type="submission" date="2019-07" db="EMBL/GenBank/DDBJ databases">
        <title>Whole genome shotgun sequence of Halolactibacillus alkaliphilus NBRC 103919.</title>
        <authorList>
            <person name="Hosoyama A."/>
            <person name="Uohara A."/>
            <person name="Ohji S."/>
            <person name="Ichikawa N."/>
        </authorList>
    </citation>
    <scope>NUCLEOTIDE SEQUENCE [LARGE SCALE GENOMIC DNA]</scope>
    <source>
        <strain evidence="3 4">NBRC 103919</strain>
    </source>
</reference>
<dbReference type="SMART" id="SM00065">
    <property type="entry name" value="GAF"/>
    <property type="match status" value="1"/>
</dbReference>
<dbReference type="PANTHER" id="PTHR45138:SF9">
    <property type="entry name" value="DIGUANYLATE CYCLASE DGCM-RELATED"/>
    <property type="match status" value="1"/>
</dbReference>
<feature type="transmembrane region" description="Helical" evidence="1">
    <location>
        <begin position="53"/>
        <end position="81"/>
    </location>
</feature>
<name>A0A511X4W5_9BACI</name>
<dbReference type="SUPFAM" id="SSF55073">
    <property type="entry name" value="Nucleotide cyclase"/>
    <property type="match status" value="1"/>
</dbReference>
<keyword evidence="4" id="KW-1185">Reference proteome</keyword>
<gene>
    <name evidence="3" type="ORF">HAL01_24630</name>
</gene>
<accession>A0A511X4W5</accession>
<protein>
    <recommendedName>
        <fullName evidence="2">GGDEF domain-containing protein</fullName>
    </recommendedName>
</protein>
<dbReference type="InterPro" id="IPR003018">
    <property type="entry name" value="GAF"/>
</dbReference>
<dbReference type="InterPro" id="IPR000160">
    <property type="entry name" value="GGDEF_dom"/>
</dbReference>